<reference evidence="2 3" key="1">
    <citation type="journal article" date="2021" name="Nat. Commun.">
        <title>Genetic determinants of endophytism in the Arabidopsis root mycobiome.</title>
        <authorList>
            <person name="Mesny F."/>
            <person name="Miyauchi S."/>
            <person name="Thiergart T."/>
            <person name="Pickel B."/>
            <person name="Atanasova L."/>
            <person name="Karlsson M."/>
            <person name="Huettel B."/>
            <person name="Barry K.W."/>
            <person name="Haridas S."/>
            <person name="Chen C."/>
            <person name="Bauer D."/>
            <person name="Andreopoulos W."/>
            <person name="Pangilinan J."/>
            <person name="LaButti K."/>
            <person name="Riley R."/>
            <person name="Lipzen A."/>
            <person name="Clum A."/>
            <person name="Drula E."/>
            <person name="Henrissat B."/>
            <person name="Kohler A."/>
            <person name="Grigoriev I.V."/>
            <person name="Martin F.M."/>
            <person name="Hacquard S."/>
        </authorList>
    </citation>
    <scope>NUCLEOTIDE SEQUENCE [LARGE SCALE GENOMIC DNA]</scope>
    <source>
        <strain evidence="2 3">MPI-CAGE-CH-0241</strain>
    </source>
</reference>
<dbReference type="EMBL" id="JAGPYM010000028">
    <property type="protein sequence ID" value="KAH6879868.1"/>
    <property type="molecule type" value="Genomic_DNA"/>
</dbReference>
<dbReference type="SUPFAM" id="SSF46689">
    <property type="entry name" value="Homeodomain-like"/>
    <property type="match status" value="1"/>
</dbReference>
<accession>A0A9P9AKS9</accession>
<dbReference type="InterPro" id="IPR009057">
    <property type="entry name" value="Homeodomain-like_sf"/>
</dbReference>
<evidence type="ECO:0000313" key="2">
    <source>
        <dbReference type="EMBL" id="KAH6879868.1"/>
    </source>
</evidence>
<dbReference type="Proteomes" id="UP000777438">
    <property type="component" value="Unassembled WGS sequence"/>
</dbReference>
<name>A0A9P9AKS9_9HYPO</name>
<keyword evidence="3" id="KW-1185">Reference proteome</keyword>
<dbReference type="AlphaFoldDB" id="A0A9P9AKS9"/>
<proteinExistence type="predicted"/>
<dbReference type="GO" id="GO:0003677">
    <property type="term" value="F:DNA binding"/>
    <property type="evidence" value="ECO:0007669"/>
    <property type="project" value="InterPro"/>
</dbReference>
<dbReference type="GO" id="GO:0015074">
    <property type="term" value="P:DNA integration"/>
    <property type="evidence" value="ECO:0007669"/>
    <property type="project" value="InterPro"/>
</dbReference>
<dbReference type="Pfam" id="PF01498">
    <property type="entry name" value="HTH_Tnp_Tc3_2"/>
    <property type="match status" value="1"/>
</dbReference>
<evidence type="ECO:0000259" key="1">
    <source>
        <dbReference type="Pfam" id="PF01498"/>
    </source>
</evidence>
<dbReference type="OrthoDB" id="5415741at2759"/>
<dbReference type="GO" id="GO:0006313">
    <property type="term" value="P:DNA transposition"/>
    <property type="evidence" value="ECO:0007669"/>
    <property type="project" value="InterPro"/>
</dbReference>
<gene>
    <name evidence="2" type="ORF">B0T10DRAFT_361768</name>
</gene>
<organism evidence="2 3">
    <name type="scientific">Thelonectria olida</name>
    <dbReference type="NCBI Taxonomy" id="1576542"/>
    <lineage>
        <taxon>Eukaryota</taxon>
        <taxon>Fungi</taxon>
        <taxon>Dikarya</taxon>
        <taxon>Ascomycota</taxon>
        <taxon>Pezizomycotina</taxon>
        <taxon>Sordariomycetes</taxon>
        <taxon>Hypocreomycetidae</taxon>
        <taxon>Hypocreales</taxon>
        <taxon>Nectriaceae</taxon>
        <taxon>Thelonectria</taxon>
    </lineage>
</organism>
<feature type="domain" description="Transposase Tc1-like" evidence="1">
    <location>
        <begin position="83"/>
        <end position="154"/>
    </location>
</feature>
<dbReference type="InterPro" id="IPR002492">
    <property type="entry name" value="Transposase_Tc1-like"/>
</dbReference>
<sequence>MTRKTDVATRALIVTLKSPLGGKTTAEIAEITGISIRTINSIYVRAIERGLDPNHRPLTLRDEYLRDADRAGRPKKQTDERRDEVIAKVRRDRYGREKSCADIAGELCSSGFEISATTVWRILRKAGFRKTKPTRKPGLTKKMRQARLSWCLQHQ</sequence>
<evidence type="ECO:0000313" key="3">
    <source>
        <dbReference type="Proteomes" id="UP000777438"/>
    </source>
</evidence>
<comment type="caution">
    <text evidence="2">The sequence shown here is derived from an EMBL/GenBank/DDBJ whole genome shotgun (WGS) entry which is preliminary data.</text>
</comment>
<feature type="non-terminal residue" evidence="2">
    <location>
        <position position="155"/>
    </location>
</feature>
<protein>
    <submittedName>
        <fullName evidence="2">Transposase-domain-containing protein</fullName>
    </submittedName>
</protein>